<reference evidence="3" key="2">
    <citation type="submission" date="2021-02" db="EMBL/GenBank/DDBJ databases">
        <authorList>
            <person name="Kimball J.A."/>
            <person name="Haas M.W."/>
            <person name="Macchietto M."/>
            <person name="Kono T."/>
            <person name="Duquette J."/>
            <person name="Shao M."/>
        </authorList>
    </citation>
    <scope>NUCLEOTIDE SEQUENCE</scope>
    <source>
        <tissue evidence="3">Fresh leaf tissue</tissue>
    </source>
</reference>
<name>A0A8J6C1Q1_ZIZPA</name>
<dbReference type="InterPro" id="IPR050600">
    <property type="entry name" value="SETD3_SETD6_MTase"/>
</dbReference>
<dbReference type="GO" id="GO:0016279">
    <property type="term" value="F:protein-lysine N-methyltransferase activity"/>
    <property type="evidence" value="ECO:0007669"/>
    <property type="project" value="TreeGrafter"/>
</dbReference>
<evidence type="ECO:0000313" key="4">
    <source>
        <dbReference type="Proteomes" id="UP000729402"/>
    </source>
</evidence>
<organism evidence="3 4">
    <name type="scientific">Zizania palustris</name>
    <name type="common">Northern wild rice</name>
    <dbReference type="NCBI Taxonomy" id="103762"/>
    <lineage>
        <taxon>Eukaryota</taxon>
        <taxon>Viridiplantae</taxon>
        <taxon>Streptophyta</taxon>
        <taxon>Embryophyta</taxon>
        <taxon>Tracheophyta</taxon>
        <taxon>Spermatophyta</taxon>
        <taxon>Magnoliopsida</taxon>
        <taxon>Liliopsida</taxon>
        <taxon>Poales</taxon>
        <taxon>Poaceae</taxon>
        <taxon>BOP clade</taxon>
        <taxon>Oryzoideae</taxon>
        <taxon>Oryzeae</taxon>
        <taxon>Zizaniinae</taxon>
        <taxon>Zizania</taxon>
    </lineage>
</organism>
<feature type="domain" description="SET" evidence="2">
    <location>
        <begin position="248"/>
        <end position="495"/>
    </location>
</feature>
<dbReference type="PROSITE" id="PS50280">
    <property type="entry name" value="SET"/>
    <property type="match status" value="1"/>
</dbReference>
<protein>
    <recommendedName>
        <fullName evidence="2">SET domain-containing protein</fullName>
    </recommendedName>
</protein>
<keyword evidence="4" id="KW-1185">Reference proteome</keyword>
<comment type="caution">
    <text evidence="3">The sequence shown here is derived from an EMBL/GenBank/DDBJ whole genome shotgun (WGS) entry which is preliminary data.</text>
</comment>
<evidence type="ECO:0000256" key="1">
    <source>
        <dbReference type="SAM" id="MobiDB-lite"/>
    </source>
</evidence>
<evidence type="ECO:0000259" key="2">
    <source>
        <dbReference type="PROSITE" id="PS50280"/>
    </source>
</evidence>
<feature type="region of interest" description="Disordered" evidence="1">
    <location>
        <begin position="1"/>
        <end position="61"/>
    </location>
</feature>
<accession>A0A8J6C1Q1</accession>
<feature type="compositionally biased region" description="Polar residues" evidence="1">
    <location>
        <begin position="179"/>
        <end position="188"/>
    </location>
</feature>
<dbReference type="EMBL" id="JAAALK010000079">
    <property type="protein sequence ID" value="KAG8100016.1"/>
    <property type="molecule type" value="Genomic_DNA"/>
</dbReference>
<gene>
    <name evidence="3" type="ORF">GUJ93_ZPchr0013g35847</name>
</gene>
<proteinExistence type="predicted"/>
<dbReference type="AlphaFoldDB" id="A0A8J6C1Q1"/>
<dbReference type="PANTHER" id="PTHR13271:SF91">
    <property type="entry name" value="PROTEIN SET DOMAIN GROUP 40"/>
    <property type="match status" value="1"/>
</dbReference>
<dbReference type="Proteomes" id="UP000729402">
    <property type="component" value="Unassembled WGS sequence"/>
</dbReference>
<dbReference type="PANTHER" id="PTHR13271">
    <property type="entry name" value="UNCHARACTERIZED PUTATIVE METHYLTRANSFERASE"/>
    <property type="match status" value="1"/>
</dbReference>
<dbReference type="CDD" id="cd10527">
    <property type="entry name" value="SET_LSMT"/>
    <property type="match status" value="1"/>
</dbReference>
<reference evidence="3" key="1">
    <citation type="journal article" date="2021" name="bioRxiv">
        <title>Whole Genome Assembly and Annotation of Northern Wild Rice, Zizania palustris L., Supports a Whole Genome Duplication in the Zizania Genus.</title>
        <authorList>
            <person name="Haas M."/>
            <person name="Kono T."/>
            <person name="Macchietto M."/>
            <person name="Millas R."/>
            <person name="McGilp L."/>
            <person name="Shao M."/>
            <person name="Duquette J."/>
            <person name="Hirsch C.N."/>
            <person name="Kimball J."/>
        </authorList>
    </citation>
    <scope>NUCLEOTIDE SEQUENCE</scope>
    <source>
        <tissue evidence="3">Fresh leaf tissue</tissue>
    </source>
</reference>
<sequence length="545" mass="60706">MASVEDSWSTTKSWGGCGTRDSWRRRRAPSRQRSCGEGHGGRRRSHACRRSRPEPPLPLLLPPRTAIAVTIVTDALPSSCRHHHRSDCTRRRRCSTWNRRRPLPRLLHAMPPCGLMTPPDRSACAPAAPWPRADRALTRPRSPAFLTNILPPYAIPAQSRSHRRSAWIVVGRFPARAAPSSSPNTASQGRKEDRGEDAVLPIAKAGFSLPSPRCRLPPPEMEALLRWAAELGVCDSPLGPSASSCLGRSLVIADFPDAGGRGLAAARDLRCGELVLRVPRSALFTSDRVMADDPQVATCVASHLPHLSSVQTLIICLLTEVGRGRSSNWYLYLSQLPTYYTILATFNDFETEALQVDDAIWVAQKALRGIRSDWEEATPLMKRLGLKPKLLMFKSWLWAFATVSSRTLHIAWDGAGCLCPIGDLFNYAAPDDDNSLADEDTYDMMHQKTNKMLDKITFDHSYERLTDGGYEDVNGYCLYARKSYRKGEQVLLAYGMYTNLELLEHYGFLLGVMCFEDFTLSELHELGRTGVDSDYFSCAGLLVEE</sequence>
<feature type="region of interest" description="Disordered" evidence="1">
    <location>
        <begin position="176"/>
        <end position="195"/>
    </location>
</feature>
<feature type="compositionally biased region" description="Basic residues" evidence="1">
    <location>
        <begin position="41"/>
        <end position="50"/>
    </location>
</feature>
<dbReference type="FunFam" id="3.90.1410.10:FF:000012">
    <property type="entry name" value="Protein SET DOMAIN GROUP 40"/>
    <property type="match status" value="1"/>
</dbReference>
<dbReference type="InterPro" id="IPR001214">
    <property type="entry name" value="SET_dom"/>
</dbReference>
<feature type="compositionally biased region" description="Polar residues" evidence="1">
    <location>
        <begin position="1"/>
        <end position="13"/>
    </location>
</feature>
<dbReference type="OrthoDB" id="441812at2759"/>
<evidence type="ECO:0000313" key="3">
    <source>
        <dbReference type="EMBL" id="KAG8100016.1"/>
    </source>
</evidence>